<dbReference type="EMBL" id="KQ483475">
    <property type="protein sequence ID" value="KYP49496.1"/>
    <property type="molecule type" value="Genomic_DNA"/>
</dbReference>
<proteinExistence type="predicted"/>
<dbReference type="Proteomes" id="UP000075243">
    <property type="component" value="Unassembled WGS sequence"/>
</dbReference>
<keyword evidence="2" id="KW-1185">Reference proteome</keyword>
<sequence length="57" mass="6418">MSWKSAKQSMIATSTMEAEFVAYFKATIQALWLRNFTLGIGIIDNIAILLRIIVITL</sequence>
<evidence type="ECO:0000313" key="2">
    <source>
        <dbReference type="Proteomes" id="UP000075243"/>
    </source>
</evidence>
<protein>
    <recommendedName>
        <fullName evidence="3">Retrovirus-related Pol polyprotein from transposon TNT 1-94</fullName>
    </recommendedName>
</protein>
<name>A0A151S3V9_CAJCA</name>
<evidence type="ECO:0008006" key="3">
    <source>
        <dbReference type="Google" id="ProtNLM"/>
    </source>
</evidence>
<organism evidence="1 2">
    <name type="scientific">Cajanus cajan</name>
    <name type="common">Pigeon pea</name>
    <name type="synonym">Cajanus indicus</name>
    <dbReference type="NCBI Taxonomy" id="3821"/>
    <lineage>
        <taxon>Eukaryota</taxon>
        <taxon>Viridiplantae</taxon>
        <taxon>Streptophyta</taxon>
        <taxon>Embryophyta</taxon>
        <taxon>Tracheophyta</taxon>
        <taxon>Spermatophyta</taxon>
        <taxon>Magnoliopsida</taxon>
        <taxon>eudicotyledons</taxon>
        <taxon>Gunneridae</taxon>
        <taxon>Pentapetalae</taxon>
        <taxon>rosids</taxon>
        <taxon>fabids</taxon>
        <taxon>Fabales</taxon>
        <taxon>Fabaceae</taxon>
        <taxon>Papilionoideae</taxon>
        <taxon>50 kb inversion clade</taxon>
        <taxon>NPAAA clade</taxon>
        <taxon>indigoferoid/millettioid clade</taxon>
        <taxon>Phaseoleae</taxon>
        <taxon>Cajanus</taxon>
    </lineage>
</organism>
<evidence type="ECO:0000313" key="1">
    <source>
        <dbReference type="EMBL" id="KYP49496.1"/>
    </source>
</evidence>
<reference evidence="1" key="1">
    <citation type="journal article" date="2012" name="Nat. Biotechnol.">
        <title>Draft genome sequence of pigeonpea (Cajanus cajan), an orphan legume crop of resource-poor farmers.</title>
        <authorList>
            <person name="Varshney R.K."/>
            <person name="Chen W."/>
            <person name="Li Y."/>
            <person name="Bharti A.K."/>
            <person name="Saxena R.K."/>
            <person name="Schlueter J.A."/>
            <person name="Donoghue M.T."/>
            <person name="Azam S."/>
            <person name="Fan G."/>
            <person name="Whaley A.M."/>
            <person name="Farmer A.D."/>
            <person name="Sheridan J."/>
            <person name="Iwata A."/>
            <person name="Tuteja R."/>
            <person name="Penmetsa R.V."/>
            <person name="Wu W."/>
            <person name="Upadhyaya H.D."/>
            <person name="Yang S.P."/>
            <person name="Shah T."/>
            <person name="Saxena K.B."/>
            <person name="Michael T."/>
            <person name="McCombie W.R."/>
            <person name="Yang B."/>
            <person name="Zhang G."/>
            <person name="Yang H."/>
            <person name="Wang J."/>
            <person name="Spillane C."/>
            <person name="Cook D.R."/>
            <person name="May G.D."/>
            <person name="Xu X."/>
            <person name="Jackson S.A."/>
        </authorList>
    </citation>
    <scope>NUCLEOTIDE SEQUENCE [LARGE SCALE GENOMIC DNA]</scope>
</reference>
<accession>A0A151S3V9</accession>
<dbReference type="Gramene" id="C.cajan_32157.t">
    <property type="protein sequence ID" value="C.cajan_32157.t.cds1"/>
    <property type="gene ID" value="C.cajan_32157"/>
</dbReference>
<gene>
    <name evidence="1" type="ORF">KK1_028777</name>
</gene>
<dbReference type="AlphaFoldDB" id="A0A151S3V9"/>